<name>A0A9P4WF56_9PLEO</name>
<reference evidence="2" key="1">
    <citation type="submission" date="2019-04" db="EMBL/GenBank/DDBJ databases">
        <title>Sequencing of skin fungus with MAO and IRED activity.</title>
        <authorList>
            <person name="Marsaioli A.J."/>
            <person name="Bonatto J.M.C."/>
            <person name="Reis Junior O."/>
        </authorList>
    </citation>
    <scope>NUCLEOTIDE SEQUENCE</scope>
    <source>
        <strain evidence="2">28M1</strain>
    </source>
</reference>
<feature type="compositionally biased region" description="Low complexity" evidence="1">
    <location>
        <begin position="327"/>
        <end position="336"/>
    </location>
</feature>
<proteinExistence type="predicted"/>
<feature type="non-terminal residue" evidence="2">
    <location>
        <position position="403"/>
    </location>
</feature>
<dbReference type="AlphaFoldDB" id="A0A9P4WF56"/>
<protein>
    <recommendedName>
        <fullName evidence="4">C2H2-type domain-containing protein</fullName>
    </recommendedName>
</protein>
<keyword evidence="3" id="KW-1185">Reference proteome</keyword>
<dbReference type="Proteomes" id="UP000758155">
    <property type="component" value="Unassembled WGS sequence"/>
</dbReference>
<dbReference type="EMBL" id="SWKV01000518">
    <property type="protein sequence ID" value="KAF3016567.1"/>
    <property type="molecule type" value="Genomic_DNA"/>
</dbReference>
<gene>
    <name evidence="2" type="ORF">E8E12_000103</name>
</gene>
<feature type="compositionally biased region" description="Acidic residues" evidence="1">
    <location>
        <begin position="337"/>
        <end position="349"/>
    </location>
</feature>
<evidence type="ECO:0008006" key="4">
    <source>
        <dbReference type="Google" id="ProtNLM"/>
    </source>
</evidence>
<comment type="caution">
    <text evidence="2">The sequence shown here is derived from an EMBL/GenBank/DDBJ whole genome shotgun (WGS) entry which is preliminary data.</text>
</comment>
<sequence length="403" mass="45510">MTTARPFPAHGSTADTPQQQTPPVGELLFYLAEYEVLICREHGGVRNWNSHLRDHHSADSKTRKALKHKYSQLKLQNPRNVRLPPPLGPQIPVLGEPLEAFVCEEEECGYISTSRPVIAQHCNTAHDWHSSKDDREHWIPAKAQTFFRTGGFQRYFTVLAPAAEPAVLRAPATVHDTEVAAILSEYEEAKAKREEEFKTADGSVARTDRTGWFNRNGWPEHLAGRNLGHLSRASRMPDHTEQALRQAAKVVELAIEQSVAGLSTLAQETRRWLKSASREEIDQRPLARLQNPESQRRYAGYMKRFVCYCLRVAVASGEDPVHRQRSRSGSADSGADLSDDEPQNGEDYQDPMRDARELFPWHGNQKQLAQALLWLLRSEHDEKAQAAKVIELLGSFIFQEAGD</sequence>
<dbReference type="OrthoDB" id="3796472at2759"/>
<organism evidence="2 3">
    <name type="scientific">Didymella heteroderae</name>
    <dbReference type="NCBI Taxonomy" id="1769908"/>
    <lineage>
        <taxon>Eukaryota</taxon>
        <taxon>Fungi</taxon>
        <taxon>Dikarya</taxon>
        <taxon>Ascomycota</taxon>
        <taxon>Pezizomycotina</taxon>
        <taxon>Dothideomycetes</taxon>
        <taxon>Pleosporomycetidae</taxon>
        <taxon>Pleosporales</taxon>
        <taxon>Pleosporineae</taxon>
        <taxon>Didymellaceae</taxon>
        <taxon>Didymella</taxon>
    </lineage>
</organism>
<dbReference type="Pfam" id="PF12013">
    <property type="entry name" value="OrsD"/>
    <property type="match status" value="1"/>
</dbReference>
<feature type="region of interest" description="Disordered" evidence="1">
    <location>
        <begin position="1"/>
        <end position="21"/>
    </location>
</feature>
<evidence type="ECO:0000313" key="3">
    <source>
        <dbReference type="Proteomes" id="UP000758155"/>
    </source>
</evidence>
<evidence type="ECO:0000313" key="2">
    <source>
        <dbReference type="EMBL" id="KAF3016567.1"/>
    </source>
</evidence>
<dbReference type="InterPro" id="IPR022698">
    <property type="entry name" value="OrsD"/>
</dbReference>
<evidence type="ECO:0000256" key="1">
    <source>
        <dbReference type="SAM" id="MobiDB-lite"/>
    </source>
</evidence>
<feature type="region of interest" description="Disordered" evidence="1">
    <location>
        <begin position="319"/>
        <end position="350"/>
    </location>
</feature>
<accession>A0A9P4WF56</accession>